<dbReference type="Gene3D" id="3.30.1490.300">
    <property type="match status" value="1"/>
</dbReference>
<dbReference type="Proteomes" id="UP000321440">
    <property type="component" value="Unassembled WGS sequence"/>
</dbReference>
<accession>A0A511W7W7</accession>
<proteinExistence type="predicted"/>
<gene>
    <name evidence="1" type="ORF">AHA02nite_25870</name>
</gene>
<protein>
    <recommendedName>
        <fullName evidence="3">Pilus assembly protein PilM</fullName>
    </recommendedName>
</protein>
<comment type="caution">
    <text evidence="1">The sequence shown here is derived from an EMBL/GenBank/DDBJ whole genome shotgun (WGS) entry which is preliminary data.</text>
</comment>
<dbReference type="OrthoDB" id="2690797at2"/>
<evidence type="ECO:0000313" key="2">
    <source>
        <dbReference type="Proteomes" id="UP000321440"/>
    </source>
</evidence>
<evidence type="ECO:0000313" key="1">
    <source>
        <dbReference type="EMBL" id="GEN46811.1"/>
    </source>
</evidence>
<dbReference type="Gene3D" id="3.30.420.40">
    <property type="match status" value="2"/>
</dbReference>
<keyword evidence="2" id="KW-1185">Reference proteome</keyword>
<dbReference type="RefSeq" id="WP_146817968.1">
    <property type="nucleotide sequence ID" value="NZ_BJYA01000019.1"/>
</dbReference>
<organism evidence="1 2">
    <name type="scientific">Alkalibacillus haloalkaliphilus</name>
    <dbReference type="NCBI Taxonomy" id="94136"/>
    <lineage>
        <taxon>Bacteria</taxon>
        <taxon>Bacillati</taxon>
        <taxon>Bacillota</taxon>
        <taxon>Bacilli</taxon>
        <taxon>Bacillales</taxon>
        <taxon>Bacillaceae</taxon>
        <taxon>Alkalibacillus</taxon>
    </lineage>
</organism>
<name>A0A511W7W7_9BACI</name>
<dbReference type="EMBL" id="BJYA01000019">
    <property type="protein sequence ID" value="GEN46811.1"/>
    <property type="molecule type" value="Genomic_DNA"/>
</dbReference>
<dbReference type="AlphaFoldDB" id="A0A511W7W7"/>
<sequence>MSNKKVVNLEIKDYVIRYTENKRGSSSVERMGEHFLPTGIVKDGVIEDHGQFERILKTVIKKWRLKRKKVRLIMPDSLVFIRRETVPLDVPKDEVKKHINFNLGETIHLPFNSSVVEVIYIQQLEEHHEVSIISTDKAVASQFVSNLEDLSLIVEAIDISPLCYYRLMHFKQLVTEDEQLLVVQYGIDRVTFSAFIQNTPIFLQEFDLESSETINSQLGPTLSKEDFNKQTVMEELEDMSIEIERVERFYQFMMSNQDHQFTSIAVVGDHPYLEEIITAMKESYETPIIQLTENDVKGPKEVGIEPKFHGVYGLALKGVH</sequence>
<dbReference type="InterPro" id="IPR005883">
    <property type="entry name" value="PilM"/>
</dbReference>
<dbReference type="Pfam" id="PF11104">
    <property type="entry name" value="PilM_2"/>
    <property type="match status" value="1"/>
</dbReference>
<evidence type="ECO:0008006" key="3">
    <source>
        <dbReference type="Google" id="ProtNLM"/>
    </source>
</evidence>
<reference evidence="1 2" key="1">
    <citation type="submission" date="2019-07" db="EMBL/GenBank/DDBJ databases">
        <title>Whole genome shotgun sequence of Alkalibacillus haloalkaliphilus NBRC 103110.</title>
        <authorList>
            <person name="Hosoyama A."/>
            <person name="Uohara A."/>
            <person name="Ohji S."/>
            <person name="Ichikawa N."/>
        </authorList>
    </citation>
    <scope>NUCLEOTIDE SEQUENCE [LARGE SCALE GENOMIC DNA]</scope>
    <source>
        <strain evidence="1 2">NBRC 103110</strain>
    </source>
</reference>